<sequence>MNTNRATLVQLFLRLALSVSFLSAVADRLGFWGTEHVSWGNWENFVAYSQRVNSFANAQINIVLAIVATTLEILLPVLFLIGYKIKIAATVSAVLLLCFALAMTYSFGLKPSLDYSVWTAAAASFALAALGDYRYSIDQLLAEK</sequence>
<dbReference type="Pfam" id="PF07681">
    <property type="entry name" value="DoxX"/>
    <property type="match status" value="1"/>
</dbReference>
<proteinExistence type="predicted"/>
<evidence type="ECO:0000313" key="8">
    <source>
        <dbReference type="Proteomes" id="UP000248745"/>
    </source>
</evidence>
<organism evidence="7 8">
    <name type="scientific">Taibaiella soli</name>
    <dbReference type="NCBI Taxonomy" id="1649169"/>
    <lineage>
        <taxon>Bacteria</taxon>
        <taxon>Pseudomonadati</taxon>
        <taxon>Bacteroidota</taxon>
        <taxon>Chitinophagia</taxon>
        <taxon>Chitinophagales</taxon>
        <taxon>Chitinophagaceae</taxon>
        <taxon>Taibaiella</taxon>
    </lineage>
</organism>
<evidence type="ECO:0000256" key="6">
    <source>
        <dbReference type="SAM" id="SignalP"/>
    </source>
</evidence>
<evidence type="ECO:0000256" key="4">
    <source>
        <dbReference type="ARBA" id="ARBA00023136"/>
    </source>
</evidence>
<evidence type="ECO:0000256" key="2">
    <source>
        <dbReference type="ARBA" id="ARBA00022692"/>
    </source>
</evidence>
<evidence type="ECO:0000313" key="7">
    <source>
        <dbReference type="EMBL" id="PZF72640.1"/>
    </source>
</evidence>
<evidence type="ECO:0000256" key="3">
    <source>
        <dbReference type="ARBA" id="ARBA00022989"/>
    </source>
</evidence>
<keyword evidence="3 5" id="KW-1133">Transmembrane helix</keyword>
<evidence type="ECO:0000256" key="5">
    <source>
        <dbReference type="SAM" id="Phobius"/>
    </source>
</evidence>
<dbReference type="AlphaFoldDB" id="A0A2W2AK62"/>
<dbReference type="RefSeq" id="WP_110999231.1">
    <property type="nucleotide sequence ID" value="NZ_QKTW01000017.1"/>
</dbReference>
<dbReference type="EMBL" id="QKTW01000017">
    <property type="protein sequence ID" value="PZF72640.1"/>
    <property type="molecule type" value="Genomic_DNA"/>
</dbReference>
<dbReference type="Proteomes" id="UP000248745">
    <property type="component" value="Unassembled WGS sequence"/>
</dbReference>
<accession>A0A2W2AK62</accession>
<protein>
    <submittedName>
        <fullName evidence="7">DoxX family protein</fullName>
    </submittedName>
</protein>
<gene>
    <name evidence="7" type="ORF">DN068_12300</name>
</gene>
<dbReference type="OrthoDB" id="676158at2"/>
<feature type="signal peptide" evidence="6">
    <location>
        <begin position="1"/>
        <end position="26"/>
    </location>
</feature>
<comment type="caution">
    <text evidence="7">The sequence shown here is derived from an EMBL/GenBank/DDBJ whole genome shotgun (WGS) entry which is preliminary data.</text>
</comment>
<keyword evidence="2 5" id="KW-0812">Transmembrane</keyword>
<feature type="transmembrane region" description="Helical" evidence="5">
    <location>
        <begin position="58"/>
        <end position="80"/>
    </location>
</feature>
<feature type="chain" id="PRO_5015881146" evidence="6">
    <location>
        <begin position="27"/>
        <end position="144"/>
    </location>
</feature>
<name>A0A2W2AK62_9BACT</name>
<feature type="transmembrane region" description="Helical" evidence="5">
    <location>
        <begin position="87"/>
        <end position="109"/>
    </location>
</feature>
<keyword evidence="8" id="KW-1185">Reference proteome</keyword>
<reference evidence="7 8" key="1">
    <citation type="submission" date="2018-06" db="EMBL/GenBank/DDBJ databases">
        <title>Mucibacter soli gen. nov., sp. nov., a new member of the family Chitinophagaceae producing mucin.</title>
        <authorList>
            <person name="Kim M.-K."/>
            <person name="Park S."/>
            <person name="Kim T.-S."/>
            <person name="Joung Y."/>
            <person name="Han J.-H."/>
            <person name="Kim S.B."/>
        </authorList>
    </citation>
    <scope>NUCLEOTIDE SEQUENCE [LARGE SCALE GENOMIC DNA]</scope>
    <source>
        <strain evidence="7 8">R1-15</strain>
    </source>
</reference>
<dbReference type="GO" id="GO:0016020">
    <property type="term" value="C:membrane"/>
    <property type="evidence" value="ECO:0007669"/>
    <property type="project" value="UniProtKB-SubCell"/>
</dbReference>
<comment type="subcellular location">
    <subcellularLocation>
        <location evidence="1">Membrane</location>
        <topology evidence="1">Multi-pass membrane protein</topology>
    </subcellularLocation>
</comment>
<keyword evidence="4 5" id="KW-0472">Membrane</keyword>
<dbReference type="InterPro" id="IPR032808">
    <property type="entry name" value="DoxX"/>
</dbReference>
<keyword evidence="6" id="KW-0732">Signal</keyword>
<evidence type="ECO:0000256" key="1">
    <source>
        <dbReference type="ARBA" id="ARBA00004141"/>
    </source>
</evidence>